<dbReference type="RefSeq" id="WP_145036709.1">
    <property type="nucleotide sequence ID" value="NZ_CP036347.1"/>
</dbReference>
<dbReference type="SUPFAM" id="SSF160631">
    <property type="entry name" value="SMI1/KNR4-like"/>
    <property type="match status" value="1"/>
</dbReference>
<feature type="domain" description="Knr4/Smi1-like" evidence="1">
    <location>
        <begin position="24"/>
        <end position="139"/>
    </location>
</feature>
<organism evidence="2 3">
    <name type="scientific">Gimesia chilikensis</name>
    <dbReference type="NCBI Taxonomy" id="2605989"/>
    <lineage>
        <taxon>Bacteria</taxon>
        <taxon>Pseudomonadati</taxon>
        <taxon>Planctomycetota</taxon>
        <taxon>Planctomycetia</taxon>
        <taxon>Planctomycetales</taxon>
        <taxon>Planctomycetaceae</taxon>
        <taxon>Gimesia</taxon>
    </lineage>
</organism>
<proteinExistence type="predicted"/>
<dbReference type="SMART" id="SM00860">
    <property type="entry name" value="SMI1_KNR4"/>
    <property type="match status" value="1"/>
</dbReference>
<dbReference type="Pfam" id="PF09346">
    <property type="entry name" value="SMI1_KNR4"/>
    <property type="match status" value="1"/>
</dbReference>
<evidence type="ECO:0000313" key="2">
    <source>
        <dbReference type="EMBL" id="QDU01068.1"/>
    </source>
</evidence>
<evidence type="ECO:0000313" key="3">
    <source>
        <dbReference type="Proteomes" id="UP000320722"/>
    </source>
</evidence>
<dbReference type="Gene3D" id="3.40.1580.10">
    <property type="entry name" value="SMI1/KNR4-like"/>
    <property type="match status" value="1"/>
</dbReference>
<evidence type="ECO:0000259" key="1">
    <source>
        <dbReference type="SMART" id="SM00860"/>
    </source>
</evidence>
<reference evidence="2 3" key="1">
    <citation type="submission" date="2019-02" db="EMBL/GenBank/DDBJ databases">
        <title>Deep-cultivation of Planctomycetes and their phenomic and genomic characterization uncovers novel biology.</title>
        <authorList>
            <person name="Wiegand S."/>
            <person name="Jogler M."/>
            <person name="Boedeker C."/>
            <person name="Pinto D."/>
            <person name="Vollmers J."/>
            <person name="Rivas-Marin E."/>
            <person name="Kohn T."/>
            <person name="Peeters S.H."/>
            <person name="Heuer A."/>
            <person name="Rast P."/>
            <person name="Oberbeckmann S."/>
            <person name="Bunk B."/>
            <person name="Jeske O."/>
            <person name="Meyerdierks A."/>
            <person name="Storesund J.E."/>
            <person name="Kallscheuer N."/>
            <person name="Luecker S."/>
            <person name="Lage O.M."/>
            <person name="Pohl T."/>
            <person name="Merkel B.J."/>
            <person name="Hornburger P."/>
            <person name="Mueller R.-W."/>
            <person name="Bruemmer F."/>
            <person name="Labrenz M."/>
            <person name="Spormann A.M."/>
            <person name="Op den Camp H."/>
            <person name="Overmann J."/>
            <person name="Amann R."/>
            <person name="Jetten M.S.M."/>
            <person name="Mascher T."/>
            <person name="Medema M.H."/>
            <person name="Devos D.P."/>
            <person name="Kaster A.-K."/>
            <person name="Ovreas L."/>
            <person name="Rohde M."/>
            <person name="Galperin M.Y."/>
            <person name="Jogler C."/>
        </authorList>
    </citation>
    <scope>NUCLEOTIDE SEQUENCE [LARGE SCALE GENOMIC DNA]</scope>
    <source>
        <strain evidence="2 3">V6</strain>
    </source>
</reference>
<dbReference type="AlphaFoldDB" id="A0A517W730"/>
<gene>
    <name evidence="2" type="ORF">V6x_07460</name>
</gene>
<dbReference type="EMBL" id="CP036347">
    <property type="protein sequence ID" value="QDU01068.1"/>
    <property type="molecule type" value="Genomic_DNA"/>
</dbReference>
<dbReference type="InterPro" id="IPR037883">
    <property type="entry name" value="Knr4/Smi1-like_sf"/>
</dbReference>
<accession>A0A517W730</accession>
<name>A0A517W730_9PLAN</name>
<dbReference type="Proteomes" id="UP000320722">
    <property type="component" value="Chromosome"/>
</dbReference>
<protein>
    <submittedName>
        <fullName evidence="2">SMI1 / KNR4 family protein</fullName>
    </submittedName>
</protein>
<sequence>MSKPEQLLERLIQAELCPPDEIRGCTQKQLRQIEKCAGAPLPADYLETLSLIGCHAGHFMSDLDFFYPAMLSLTDQTRELIAESISLPEDAFVFADRYGEQILFFRLAEKKKGPVYKWSDEEPEQFLKVFNSFGEFLEAELTAHEMQAGD</sequence>
<dbReference type="InterPro" id="IPR018958">
    <property type="entry name" value="Knr4/Smi1-like_dom"/>
</dbReference>